<keyword evidence="4 6" id="KW-0274">FAD</keyword>
<dbReference type="GO" id="GO:0016627">
    <property type="term" value="F:oxidoreductase activity, acting on the CH-CH group of donors"/>
    <property type="evidence" value="ECO:0007669"/>
    <property type="project" value="InterPro"/>
</dbReference>
<dbReference type="InterPro" id="IPR013786">
    <property type="entry name" value="AcylCoA_DH/ox_N"/>
</dbReference>
<dbReference type="Gene3D" id="2.40.110.10">
    <property type="entry name" value="Butyryl-CoA Dehydrogenase, subunit A, domain 2"/>
    <property type="match status" value="1"/>
</dbReference>
<evidence type="ECO:0000256" key="5">
    <source>
        <dbReference type="ARBA" id="ARBA00023002"/>
    </source>
</evidence>
<dbReference type="InterPro" id="IPR006091">
    <property type="entry name" value="Acyl-CoA_Oxase/DH_mid-dom"/>
</dbReference>
<dbReference type="Gene3D" id="1.10.540.10">
    <property type="entry name" value="Acyl-CoA dehydrogenase/oxidase, N-terminal domain"/>
    <property type="match status" value="1"/>
</dbReference>
<dbReference type="GO" id="GO:0005886">
    <property type="term" value="C:plasma membrane"/>
    <property type="evidence" value="ECO:0007669"/>
    <property type="project" value="TreeGrafter"/>
</dbReference>
<evidence type="ECO:0000259" key="9">
    <source>
        <dbReference type="Pfam" id="PF02771"/>
    </source>
</evidence>
<dbReference type="InterPro" id="IPR052161">
    <property type="entry name" value="Mycobact_Acyl-CoA_DH"/>
</dbReference>
<dbReference type="InterPro" id="IPR009075">
    <property type="entry name" value="AcylCo_DH/oxidase_C"/>
</dbReference>
<comment type="cofactor">
    <cofactor evidence="1 6">
        <name>FAD</name>
        <dbReference type="ChEBI" id="CHEBI:57692"/>
    </cofactor>
</comment>
<reference evidence="11" key="1">
    <citation type="submission" date="2017-06" db="EMBL/GenBank/DDBJ databases">
        <authorList>
            <person name="Varghese N."/>
            <person name="Submissions S."/>
        </authorList>
    </citation>
    <scope>NUCLEOTIDE SEQUENCE [LARGE SCALE GENOMIC DNA]</scope>
    <source>
        <strain evidence="11">DSM 45207</strain>
    </source>
</reference>
<dbReference type="GO" id="GO:0050660">
    <property type="term" value="F:flavin adenine dinucleotide binding"/>
    <property type="evidence" value="ECO:0007669"/>
    <property type="project" value="InterPro"/>
</dbReference>
<dbReference type="SUPFAM" id="SSF56645">
    <property type="entry name" value="Acyl-CoA dehydrogenase NM domain-like"/>
    <property type="match status" value="1"/>
</dbReference>
<keyword evidence="3 6" id="KW-0285">Flavoprotein</keyword>
<sequence length="407" mass="43885">MSVDSVQRTLSLEDFRAEAEAFLEASVSAVRTDHGQFEFDDTEDRVTLFRGATAEEAQRARDWQRRVYDAGFGWITGPVDLGGAGLPARFEQAYLETERRYPVPSRSPLGVSLGMVFPTLLNFGTEQVKQRWLLPLRRADVVGCQLFSEPGAGSDLASVSTRAKRTESGDWLVTGEKVWTSGAHYSDVGLLLARSSEGSRHRNLTAFVVDMHAAGVEVRSLRQMTGGADFNEVFLDGVAIPDENRLGDIDDGWRVALATLMYERGAIGGATAGGSGLFRLDRIIAWLHELGCERDPAVRQAFARVHAGLTAAKAMRARAEAAVKAGTTPGPEMSLSKLALTSNLASLSDLVGVALGPRLLADTGERDAYSWSEFVLGVPGMRLGGGSDEIQRDIIAHRVLGLPKGPG</sequence>
<dbReference type="EMBL" id="FZNW01000039">
    <property type="protein sequence ID" value="SNR94373.1"/>
    <property type="molecule type" value="Genomic_DNA"/>
</dbReference>
<organism evidence="10 11">
    <name type="scientific">Haloechinothrix alba</name>
    <dbReference type="NCBI Taxonomy" id="664784"/>
    <lineage>
        <taxon>Bacteria</taxon>
        <taxon>Bacillati</taxon>
        <taxon>Actinomycetota</taxon>
        <taxon>Actinomycetes</taxon>
        <taxon>Pseudonocardiales</taxon>
        <taxon>Pseudonocardiaceae</taxon>
        <taxon>Haloechinothrix</taxon>
    </lineage>
</organism>
<dbReference type="SUPFAM" id="SSF47203">
    <property type="entry name" value="Acyl-CoA dehydrogenase C-terminal domain-like"/>
    <property type="match status" value="1"/>
</dbReference>
<feature type="domain" description="Acyl-CoA dehydrogenase/oxidase N-terminal" evidence="9">
    <location>
        <begin position="55"/>
        <end position="136"/>
    </location>
</feature>
<dbReference type="InterPro" id="IPR046373">
    <property type="entry name" value="Acyl-CoA_Oxase/DH_mid-dom_sf"/>
</dbReference>
<gene>
    <name evidence="10" type="ORF">SAMN06265360_13912</name>
</gene>
<keyword evidence="5 6" id="KW-0560">Oxidoreductase</keyword>
<protein>
    <submittedName>
        <fullName evidence="10">Acyl-CoA dehydrogenase</fullName>
    </submittedName>
</protein>
<name>A0A239AHF8_9PSEU</name>
<evidence type="ECO:0000256" key="1">
    <source>
        <dbReference type="ARBA" id="ARBA00001974"/>
    </source>
</evidence>
<dbReference type="PANTHER" id="PTHR43292:SF4">
    <property type="entry name" value="ACYL-COA DEHYDROGENASE FADE34"/>
    <property type="match status" value="1"/>
</dbReference>
<dbReference type="RefSeq" id="WP_217898682.1">
    <property type="nucleotide sequence ID" value="NZ_FZNW01000039.1"/>
</dbReference>
<evidence type="ECO:0000313" key="10">
    <source>
        <dbReference type="EMBL" id="SNR94373.1"/>
    </source>
</evidence>
<evidence type="ECO:0000313" key="11">
    <source>
        <dbReference type="Proteomes" id="UP000198348"/>
    </source>
</evidence>
<dbReference type="InterPro" id="IPR036250">
    <property type="entry name" value="AcylCo_DH-like_C"/>
</dbReference>
<feature type="domain" description="Acyl-CoA oxidase/dehydrogenase middle" evidence="8">
    <location>
        <begin position="144"/>
        <end position="237"/>
    </location>
</feature>
<dbReference type="InterPro" id="IPR009100">
    <property type="entry name" value="AcylCoA_DH/oxidase_NM_dom_sf"/>
</dbReference>
<dbReference type="Pfam" id="PF02771">
    <property type="entry name" value="Acyl-CoA_dh_N"/>
    <property type="match status" value="1"/>
</dbReference>
<dbReference type="Proteomes" id="UP000198348">
    <property type="component" value="Unassembled WGS sequence"/>
</dbReference>
<dbReference type="FunFam" id="2.40.110.10:FF:000011">
    <property type="entry name" value="Acyl-CoA dehydrogenase FadE34"/>
    <property type="match status" value="1"/>
</dbReference>
<accession>A0A239AHF8</accession>
<evidence type="ECO:0000256" key="3">
    <source>
        <dbReference type="ARBA" id="ARBA00022630"/>
    </source>
</evidence>
<feature type="domain" description="Acyl-CoA dehydrogenase/oxidase C-terminal" evidence="7">
    <location>
        <begin position="250"/>
        <end position="400"/>
    </location>
</feature>
<evidence type="ECO:0000256" key="2">
    <source>
        <dbReference type="ARBA" id="ARBA00009347"/>
    </source>
</evidence>
<comment type="similarity">
    <text evidence="2 6">Belongs to the acyl-CoA dehydrogenase family.</text>
</comment>
<evidence type="ECO:0000259" key="8">
    <source>
        <dbReference type="Pfam" id="PF02770"/>
    </source>
</evidence>
<dbReference type="AlphaFoldDB" id="A0A239AHF8"/>
<dbReference type="Pfam" id="PF02770">
    <property type="entry name" value="Acyl-CoA_dh_M"/>
    <property type="match status" value="1"/>
</dbReference>
<dbReference type="PANTHER" id="PTHR43292">
    <property type="entry name" value="ACYL-COA DEHYDROGENASE"/>
    <property type="match status" value="1"/>
</dbReference>
<dbReference type="InterPro" id="IPR037069">
    <property type="entry name" value="AcylCoA_DH/ox_N_sf"/>
</dbReference>
<dbReference type="Gene3D" id="1.20.140.10">
    <property type="entry name" value="Butyryl-CoA Dehydrogenase, subunit A, domain 3"/>
    <property type="match status" value="1"/>
</dbReference>
<dbReference type="Pfam" id="PF00441">
    <property type="entry name" value="Acyl-CoA_dh_1"/>
    <property type="match status" value="1"/>
</dbReference>
<evidence type="ECO:0000259" key="7">
    <source>
        <dbReference type="Pfam" id="PF00441"/>
    </source>
</evidence>
<proteinExistence type="inferred from homology"/>
<evidence type="ECO:0000256" key="4">
    <source>
        <dbReference type="ARBA" id="ARBA00022827"/>
    </source>
</evidence>
<keyword evidence="11" id="KW-1185">Reference proteome</keyword>
<evidence type="ECO:0000256" key="6">
    <source>
        <dbReference type="RuleBase" id="RU362125"/>
    </source>
</evidence>